<dbReference type="GO" id="GO:0034501">
    <property type="term" value="P:protein localization to kinetochore"/>
    <property type="evidence" value="ECO:0007669"/>
    <property type="project" value="InterPro"/>
</dbReference>
<evidence type="ECO:0000313" key="5">
    <source>
        <dbReference type="Proteomes" id="UP000274922"/>
    </source>
</evidence>
<protein>
    <recommendedName>
        <fullName evidence="3">Kinetochore protein Sos7 coiled-coil domain-containing protein</fullName>
    </recommendedName>
</protein>
<proteinExistence type="predicted"/>
<feature type="compositionally biased region" description="Low complexity" evidence="2">
    <location>
        <begin position="159"/>
        <end position="186"/>
    </location>
</feature>
<name>A0A4P9XEQ2_9FUNG</name>
<feature type="compositionally biased region" description="Low complexity" evidence="2">
    <location>
        <begin position="275"/>
        <end position="285"/>
    </location>
</feature>
<dbReference type="PANTHER" id="PTHR37329:SF1">
    <property type="entry name" value="KINETOCHORE PROTEIN SOS7"/>
    <property type="match status" value="1"/>
</dbReference>
<feature type="domain" description="Kinetochore protein Sos7 coiled-coil" evidence="3">
    <location>
        <begin position="420"/>
        <end position="494"/>
    </location>
</feature>
<dbReference type="STRING" id="1555241.A0A4P9XEQ2"/>
<feature type="region of interest" description="Disordered" evidence="2">
    <location>
        <begin position="93"/>
        <end position="338"/>
    </location>
</feature>
<dbReference type="PANTHER" id="PTHR37329">
    <property type="entry name" value="KINETOCHORE PROTEIN SOS7"/>
    <property type="match status" value="1"/>
</dbReference>
<feature type="compositionally biased region" description="Low complexity" evidence="2">
    <location>
        <begin position="194"/>
        <end position="204"/>
    </location>
</feature>
<evidence type="ECO:0000313" key="4">
    <source>
        <dbReference type="EMBL" id="RKP03620.1"/>
    </source>
</evidence>
<dbReference type="InterPro" id="IPR037475">
    <property type="entry name" value="Sos7"/>
</dbReference>
<accession>A0A4P9XEQ2</accession>
<dbReference type="GO" id="GO:0000776">
    <property type="term" value="C:kinetochore"/>
    <property type="evidence" value="ECO:0007669"/>
    <property type="project" value="InterPro"/>
</dbReference>
<feature type="compositionally biased region" description="Basic and acidic residues" evidence="2">
    <location>
        <begin position="260"/>
        <end position="273"/>
    </location>
</feature>
<dbReference type="EMBL" id="ML014120">
    <property type="protein sequence ID" value="RKP03620.1"/>
    <property type="molecule type" value="Genomic_DNA"/>
</dbReference>
<dbReference type="InterPro" id="IPR048781">
    <property type="entry name" value="Sos7_CC"/>
</dbReference>
<dbReference type="AlphaFoldDB" id="A0A4P9XEQ2"/>
<reference evidence="5" key="1">
    <citation type="journal article" date="2018" name="Nat. Microbiol.">
        <title>Leveraging single-cell genomics to expand the fungal tree of life.</title>
        <authorList>
            <person name="Ahrendt S.R."/>
            <person name="Quandt C.A."/>
            <person name="Ciobanu D."/>
            <person name="Clum A."/>
            <person name="Salamov A."/>
            <person name="Andreopoulos B."/>
            <person name="Cheng J.F."/>
            <person name="Woyke T."/>
            <person name="Pelin A."/>
            <person name="Henrissat B."/>
            <person name="Reynolds N.K."/>
            <person name="Benny G.L."/>
            <person name="Smith M.E."/>
            <person name="James T.Y."/>
            <person name="Grigoriev I.V."/>
        </authorList>
    </citation>
    <scope>NUCLEOTIDE SEQUENCE [LARGE SCALE GENOMIC DNA]</scope>
    <source>
        <strain evidence="5">ATCC 52028</strain>
    </source>
</reference>
<evidence type="ECO:0000256" key="2">
    <source>
        <dbReference type="SAM" id="MobiDB-lite"/>
    </source>
</evidence>
<dbReference type="Proteomes" id="UP000274922">
    <property type="component" value="Unassembled WGS sequence"/>
</dbReference>
<dbReference type="Pfam" id="PF20882">
    <property type="entry name" value="Sos7"/>
    <property type="match status" value="1"/>
</dbReference>
<feature type="coiled-coil region" evidence="1">
    <location>
        <begin position="549"/>
        <end position="583"/>
    </location>
</feature>
<keyword evidence="5" id="KW-1185">Reference proteome</keyword>
<evidence type="ECO:0000256" key="1">
    <source>
        <dbReference type="SAM" id="Coils"/>
    </source>
</evidence>
<keyword evidence="1" id="KW-0175">Coiled coil</keyword>
<evidence type="ECO:0000259" key="3">
    <source>
        <dbReference type="Pfam" id="PF20882"/>
    </source>
</evidence>
<feature type="compositionally biased region" description="Pro residues" evidence="2">
    <location>
        <begin position="115"/>
        <end position="125"/>
    </location>
</feature>
<feature type="compositionally biased region" description="Acidic residues" evidence="2">
    <location>
        <begin position="317"/>
        <end position="337"/>
    </location>
</feature>
<organism evidence="4 5">
    <name type="scientific">Caulochytrium protostelioides</name>
    <dbReference type="NCBI Taxonomy" id="1555241"/>
    <lineage>
        <taxon>Eukaryota</taxon>
        <taxon>Fungi</taxon>
        <taxon>Fungi incertae sedis</taxon>
        <taxon>Chytridiomycota</taxon>
        <taxon>Chytridiomycota incertae sedis</taxon>
        <taxon>Chytridiomycetes</taxon>
        <taxon>Caulochytriales</taxon>
        <taxon>Caulochytriaceae</taxon>
        <taxon>Caulochytrium</taxon>
    </lineage>
</organism>
<feature type="compositionally biased region" description="Low complexity" evidence="2">
    <location>
        <begin position="129"/>
        <end position="150"/>
    </location>
</feature>
<sequence>MRTQRRGCGFASLGPAPRGPSTACGWLRLHVPPPDESPPQLDQRSPARAAVVAVPLVAVIAAGADAVHTGPNALSSPVPTRPVPLAARPCVTMAPSDPPAARTPMRAHRPSALPRTPPGGGPPIPASGTARTPAPRTTTTAAAAAATTPAPAMPPTPTPAAAARVPAPSMALRSPPHVAAAPSVSAPAPPASSPRPSASASAPAMQDAPMTEHRAAAAATAEAPVPVSTRAPERQPPQPAVTPRPPRTSRPGTTPSRASAPRDRDASPDRPDPSRSPARTPSAPSAEERADAANPPADAAQIASHDDAAGDAVAIEEAVEETSEVAEDEVAEDEEDAPVTADEVVELATQVGPHTLYYLKMEANFRARAEKILASNARGGPNGPGDGELLRGMTPGKMRRYQVLARRPELTPMHLAEYMDLFRALKHNYLEQETKEKFLAAVLNIPPVVPTDADLAELEEEHDGKRQLLTDLETENTAIQQGIRQLTEVVAQEHAAVMEAQETATALAREVIEKVTSFGAGVRLVPRPVRMTEVLAQREAEHHEDDGSLAELDAKIAKDTEILEELEATLEGLRAARVRTEAETVTLESDVARLEPERAETQAAADAAMAAVAARDPHAMDLAYWYQHANALALNLLGIHEVNFISEAEMHLVYRVEQAAATPRFILALRLLPPGSRHDDPSSRRPASSASAVDDPAIASLGRRVQARVLDAPVPIDDIVAHAHAQHPDALDALLAYLVAAVAQRCRRVLRRQAELLPLQAQARARRDGAGVDWDPLDEHVLVQTGGRLITLRLSPEYPVQQPRVEIVAVEPLGRLAGTANHAATKAAMAREREAWQARIAREGLTRASEIVPLLLDETVAPVA</sequence>
<gene>
    <name evidence="4" type="ORF">CXG81DRAFT_16852</name>
</gene>
<dbReference type="GO" id="GO:0051315">
    <property type="term" value="P:attachment of mitotic spindle microtubules to kinetochore"/>
    <property type="evidence" value="ECO:0007669"/>
    <property type="project" value="TreeGrafter"/>
</dbReference>
<dbReference type="OrthoDB" id="18959at2759"/>
<feature type="compositionally biased region" description="Low complexity" evidence="2">
    <location>
        <begin position="249"/>
        <end position="259"/>
    </location>
</feature>
<feature type="compositionally biased region" description="Pro residues" evidence="2">
    <location>
        <begin position="234"/>
        <end position="248"/>
    </location>
</feature>